<dbReference type="SMART" id="SM01407">
    <property type="entry name" value="NAC"/>
    <property type="match status" value="1"/>
</dbReference>
<dbReference type="CDD" id="cd14359">
    <property type="entry name" value="UBA_AeNAC"/>
    <property type="match status" value="1"/>
</dbReference>
<gene>
    <name evidence="4" type="primary">nac</name>
    <name evidence="7" type="ORF">FTO68_05305</name>
</gene>
<dbReference type="NCBIfam" id="TIGR00264">
    <property type="entry name" value="archaeal-type nascent polypeptide-associated complex protein"/>
    <property type="match status" value="1"/>
</dbReference>
<protein>
    <recommendedName>
        <fullName evidence="4 5">Nascent polypeptide-associated complex protein</fullName>
    </recommendedName>
</protein>
<comment type="similarity">
    <text evidence="4">Belongs to the NAC-alpha family.</text>
</comment>
<dbReference type="InterPro" id="IPR002715">
    <property type="entry name" value="Nas_poly-pep-assoc_cplx_dom"/>
</dbReference>
<evidence type="ECO:0000259" key="6">
    <source>
        <dbReference type="PROSITE" id="PS51151"/>
    </source>
</evidence>
<evidence type="ECO:0000256" key="1">
    <source>
        <dbReference type="ARBA" id="ARBA00022448"/>
    </source>
</evidence>
<dbReference type="Gene3D" id="1.10.8.10">
    <property type="entry name" value="DNA helicase RuvA subunit, C-terminal domain"/>
    <property type="match status" value="1"/>
</dbReference>
<keyword evidence="3 4" id="KW-0653">Protein transport</keyword>
<dbReference type="PROSITE" id="PS51151">
    <property type="entry name" value="NAC_AB"/>
    <property type="match status" value="1"/>
</dbReference>
<evidence type="ECO:0000256" key="2">
    <source>
        <dbReference type="ARBA" id="ARBA00022884"/>
    </source>
</evidence>
<feature type="domain" description="NAC-A/B" evidence="6">
    <location>
        <begin position="5"/>
        <end position="73"/>
    </location>
</feature>
<comment type="caution">
    <text evidence="7">The sequence shown here is derived from an EMBL/GenBank/DDBJ whole genome shotgun (WGS) entry which is preliminary data.</text>
</comment>
<dbReference type="RefSeq" id="WP_255332350.1">
    <property type="nucleotide sequence ID" value="NZ_VOTZ01000009.1"/>
</dbReference>
<keyword evidence="8" id="KW-1185">Reference proteome</keyword>
<evidence type="ECO:0000256" key="3">
    <source>
        <dbReference type="ARBA" id="ARBA00022927"/>
    </source>
</evidence>
<dbReference type="HAMAP" id="MF_00814">
    <property type="entry name" value="NAC_arch"/>
    <property type="match status" value="1"/>
</dbReference>
<evidence type="ECO:0000313" key="7">
    <source>
        <dbReference type="EMBL" id="MCQ1538404.1"/>
    </source>
</evidence>
<evidence type="ECO:0000313" key="8">
    <source>
        <dbReference type="Proteomes" id="UP001524383"/>
    </source>
</evidence>
<dbReference type="Gene3D" id="2.20.70.30">
    <property type="entry name" value="Nascent polypeptide-associated complex domain"/>
    <property type="match status" value="1"/>
</dbReference>
<name>A0ABD4TJQ3_9EURY</name>
<evidence type="ECO:0000256" key="4">
    <source>
        <dbReference type="HAMAP-Rule" id="MF_00814"/>
    </source>
</evidence>
<dbReference type="Pfam" id="PF01849">
    <property type="entry name" value="NAC"/>
    <property type="match status" value="1"/>
</dbReference>
<keyword evidence="2 4" id="KW-0694">RNA-binding</keyword>
<dbReference type="EMBL" id="VOTZ01000009">
    <property type="protein sequence ID" value="MCQ1538404.1"/>
    <property type="molecule type" value="Genomic_DNA"/>
</dbReference>
<reference evidence="7 8" key="1">
    <citation type="submission" date="2019-08" db="EMBL/GenBank/DDBJ databases">
        <authorList>
            <person name="Chen S.-C."/>
            <person name="Lai M.-C."/>
            <person name="You Y.-T."/>
        </authorList>
    </citation>
    <scope>NUCLEOTIDE SEQUENCE [LARGE SCALE GENOMIC DNA]</scope>
    <source>
        <strain evidence="7 8">P2F9704a</strain>
    </source>
</reference>
<dbReference type="AlphaFoldDB" id="A0ABD4TJQ3"/>
<sequence>MMPGGMNPRKMKQMMNKLGMSMDPIEGVTRVTIETAEGTYLFEDAEVVAMTMQGTTTYQLTGTPKFEGAGVIDSAPVEAEISDDDISLVSMQANVSLDAAKAALIETNGDIAEAIMKLGDQ</sequence>
<keyword evidence="1 4" id="KW-0813">Transport</keyword>
<organism evidence="7 8">
    <name type="scientific">Methanocalculus taiwanensis</name>
    <dbReference type="NCBI Taxonomy" id="106207"/>
    <lineage>
        <taxon>Archaea</taxon>
        <taxon>Methanobacteriati</taxon>
        <taxon>Methanobacteriota</taxon>
        <taxon>Stenosarchaea group</taxon>
        <taxon>Methanomicrobia</taxon>
        <taxon>Methanomicrobiales</taxon>
        <taxon>Methanocalculaceae</taxon>
        <taxon>Methanocalculus</taxon>
    </lineage>
</organism>
<proteinExistence type="inferred from homology"/>
<dbReference type="GO" id="GO:0003723">
    <property type="term" value="F:RNA binding"/>
    <property type="evidence" value="ECO:0007669"/>
    <property type="project" value="UniProtKB-UniRule"/>
</dbReference>
<comment type="subunit">
    <text evidence="4">Homodimer. Interacts with the ribosome. Binds ribosomal RNA.</text>
</comment>
<dbReference type="InterPro" id="IPR005231">
    <property type="entry name" value="NAC_arc"/>
</dbReference>
<comment type="function">
    <text evidence="4">Contacts the emerging nascent chain on the ribosome.</text>
</comment>
<dbReference type="Proteomes" id="UP001524383">
    <property type="component" value="Unassembled WGS sequence"/>
</dbReference>
<evidence type="ECO:0000256" key="5">
    <source>
        <dbReference type="NCBIfam" id="TIGR00264"/>
    </source>
</evidence>
<dbReference type="InterPro" id="IPR038187">
    <property type="entry name" value="NAC_A/B_dom_sf"/>
</dbReference>
<dbReference type="GO" id="GO:0015031">
    <property type="term" value="P:protein transport"/>
    <property type="evidence" value="ECO:0007669"/>
    <property type="project" value="UniProtKB-UniRule"/>
</dbReference>
<accession>A0ABD4TJQ3</accession>